<evidence type="ECO:0000313" key="1">
    <source>
        <dbReference type="EMBL" id="MFD0790692.1"/>
    </source>
</evidence>
<evidence type="ECO:0000313" key="2">
    <source>
        <dbReference type="Proteomes" id="UP001597055"/>
    </source>
</evidence>
<keyword evidence="2" id="KW-1185">Reference proteome</keyword>
<sequence>MNRRVGWVAVGAVIAMGVLTGCSGQTGGPVIAPVTMSVDDLQGATVDLEIGQVLNITTGDLDGESYSGEVADPAVAEFVPASKDGSADFNPGVKALAAGETEVTLSNSDGGIQDVRFTVSVSD</sequence>
<name>A0ABW3AIF8_9MICO</name>
<dbReference type="Proteomes" id="UP001597055">
    <property type="component" value="Unassembled WGS sequence"/>
</dbReference>
<gene>
    <name evidence="1" type="ORF">ACFQ0P_09790</name>
</gene>
<dbReference type="EMBL" id="JBHTII010000001">
    <property type="protein sequence ID" value="MFD0790692.1"/>
    <property type="molecule type" value="Genomic_DNA"/>
</dbReference>
<organism evidence="1 2">
    <name type="scientific">Microbacterium insulae</name>
    <dbReference type="NCBI Taxonomy" id="483014"/>
    <lineage>
        <taxon>Bacteria</taxon>
        <taxon>Bacillati</taxon>
        <taxon>Actinomycetota</taxon>
        <taxon>Actinomycetes</taxon>
        <taxon>Micrococcales</taxon>
        <taxon>Microbacteriaceae</taxon>
        <taxon>Microbacterium</taxon>
    </lineage>
</organism>
<protein>
    <submittedName>
        <fullName evidence="1">Uncharacterized protein</fullName>
    </submittedName>
</protein>
<comment type="caution">
    <text evidence="1">The sequence shown here is derived from an EMBL/GenBank/DDBJ whole genome shotgun (WGS) entry which is preliminary data.</text>
</comment>
<dbReference type="RefSeq" id="WP_378772058.1">
    <property type="nucleotide sequence ID" value="NZ_JBHTII010000001.1"/>
</dbReference>
<proteinExistence type="predicted"/>
<dbReference type="PROSITE" id="PS51257">
    <property type="entry name" value="PROKAR_LIPOPROTEIN"/>
    <property type="match status" value="1"/>
</dbReference>
<accession>A0ABW3AIF8</accession>
<reference evidence="2" key="1">
    <citation type="journal article" date="2019" name="Int. J. Syst. Evol. Microbiol.">
        <title>The Global Catalogue of Microorganisms (GCM) 10K type strain sequencing project: providing services to taxonomists for standard genome sequencing and annotation.</title>
        <authorList>
            <consortium name="The Broad Institute Genomics Platform"/>
            <consortium name="The Broad Institute Genome Sequencing Center for Infectious Disease"/>
            <person name="Wu L."/>
            <person name="Ma J."/>
        </authorList>
    </citation>
    <scope>NUCLEOTIDE SEQUENCE [LARGE SCALE GENOMIC DNA]</scope>
    <source>
        <strain evidence="2">CCUG 54523</strain>
    </source>
</reference>